<evidence type="ECO:0000256" key="1">
    <source>
        <dbReference type="SAM" id="SignalP"/>
    </source>
</evidence>
<dbReference type="EMBL" id="JANATA010000013">
    <property type="protein sequence ID" value="MCP3428991.1"/>
    <property type="molecule type" value="Genomic_DNA"/>
</dbReference>
<protein>
    <recommendedName>
        <fullName evidence="4">PEP-CTERM sorting domain-containing protein</fullName>
    </recommendedName>
</protein>
<organism evidence="2 3">
    <name type="scientific">Opacimonas viscosa</name>
    <dbReference type="NCBI Taxonomy" id="2961944"/>
    <lineage>
        <taxon>Bacteria</taxon>
        <taxon>Pseudomonadati</taxon>
        <taxon>Pseudomonadota</taxon>
        <taxon>Gammaproteobacteria</taxon>
        <taxon>Alteromonadales</taxon>
        <taxon>Alteromonadaceae</taxon>
        <taxon>Opacimonas</taxon>
    </lineage>
</organism>
<reference evidence="2" key="1">
    <citation type="submission" date="2022-07" db="EMBL/GenBank/DDBJ databases">
        <title>Characterization of the Novel Bacterium Alteromonas immobilis LMIT006 and Alteromonas gregis LMIT007.</title>
        <authorList>
            <person name="Lin X."/>
        </authorList>
    </citation>
    <scope>NUCLEOTIDE SEQUENCE</scope>
    <source>
        <strain evidence="2">LMIT007</strain>
    </source>
</reference>
<keyword evidence="1" id="KW-0732">Signal</keyword>
<dbReference type="AlphaFoldDB" id="A0AA41X3T8"/>
<gene>
    <name evidence="2" type="ORF">NLF92_08530</name>
</gene>
<comment type="caution">
    <text evidence="2">The sequence shown here is derived from an EMBL/GenBank/DDBJ whole genome shotgun (WGS) entry which is preliminary data.</text>
</comment>
<sequence length="269" mass="28976">MQKNKLFLIGLASLIASHSANAAYKVIDFDTNSSGGNIVNGQIIDNEYLQNYGVSISSCNYDNQKSASQINLGSCNSAGDVADRQVAFNTSLSNTRDPDLEFHNKNNDYKSQYTALNIGSYNGADKPGNILILQENSIGCGDGVCNYPDDEGQRPAGYFEFTFDSLVDIVSLDFFDIEDSNTNGAANQISFYEGNTLKSFGYVPDMHDGNMERVSYNATGINRLIVNIPGSGGIDNLVFRTGTVDVPAPAGLSVLLLGLIALSFRKIKG</sequence>
<evidence type="ECO:0000313" key="2">
    <source>
        <dbReference type="EMBL" id="MCP3428991.1"/>
    </source>
</evidence>
<feature type="signal peptide" evidence="1">
    <location>
        <begin position="1"/>
        <end position="22"/>
    </location>
</feature>
<dbReference type="RefSeq" id="WP_254100828.1">
    <property type="nucleotide sequence ID" value="NZ_JANATA010000013.1"/>
</dbReference>
<keyword evidence="3" id="KW-1185">Reference proteome</keyword>
<name>A0AA41X3T8_9ALTE</name>
<evidence type="ECO:0000313" key="3">
    <source>
        <dbReference type="Proteomes" id="UP001165413"/>
    </source>
</evidence>
<proteinExistence type="predicted"/>
<evidence type="ECO:0008006" key="4">
    <source>
        <dbReference type="Google" id="ProtNLM"/>
    </source>
</evidence>
<accession>A0AA41X3T8</accession>
<dbReference type="Proteomes" id="UP001165413">
    <property type="component" value="Unassembled WGS sequence"/>
</dbReference>
<feature type="chain" id="PRO_5041319617" description="PEP-CTERM sorting domain-containing protein" evidence="1">
    <location>
        <begin position="23"/>
        <end position="269"/>
    </location>
</feature>